<dbReference type="GO" id="GO:0005886">
    <property type="term" value="C:plasma membrane"/>
    <property type="evidence" value="ECO:0007669"/>
    <property type="project" value="TreeGrafter"/>
</dbReference>
<keyword evidence="6 7" id="KW-0472">Membrane</keyword>
<evidence type="ECO:0000256" key="5">
    <source>
        <dbReference type="ARBA" id="ARBA00022989"/>
    </source>
</evidence>
<keyword evidence="9" id="KW-1185">Reference proteome</keyword>
<dbReference type="InterPro" id="IPR001248">
    <property type="entry name" value="Pur-cyt_permease"/>
</dbReference>
<evidence type="ECO:0000256" key="1">
    <source>
        <dbReference type="ARBA" id="ARBA00004141"/>
    </source>
</evidence>
<dbReference type="PANTHER" id="PTHR31806">
    <property type="entry name" value="PURINE-CYTOSINE PERMEASE FCY2-RELATED"/>
    <property type="match status" value="1"/>
</dbReference>
<name>A0A9E7CZC3_ALIAG</name>
<dbReference type="KEGG" id="aaco:K1I37_17855"/>
<evidence type="ECO:0000256" key="7">
    <source>
        <dbReference type="SAM" id="Phobius"/>
    </source>
</evidence>
<proteinExistence type="inferred from homology"/>
<dbReference type="InterPro" id="IPR026030">
    <property type="entry name" value="Pur-cyt_permease_Fcy2/21/22"/>
</dbReference>
<organism evidence="8 9">
    <name type="scientific">Alicyclobacillus acidoterrestris (strain ATCC 49025 / DSM 3922 / CIP 106132 / NCIMB 13137 / GD3B)</name>
    <dbReference type="NCBI Taxonomy" id="1356854"/>
    <lineage>
        <taxon>Bacteria</taxon>
        <taxon>Bacillati</taxon>
        <taxon>Bacillota</taxon>
        <taxon>Bacilli</taxon>
        <taxon>Bacillales</taxon>
        <taxon>Alicyclobacillaceae</taxon>
        <taxon>Alicyclobacillus</taxon>
    </lineage>
</organism>
<keyword evidence="4 7" id="KW-0812">Transmembrane</keyword>
<dbReference type="Gene3D" id="1.10.4160.10">
    <property type="entry name" value="Hydantoin permease"/>
    <property type="match status" value="1"/>
</dbReference>
<evidence type="ECO:0000256" key="2">
    <source>
        <dbReference type="ARBA" id="ARBA00008974"/>
    </source>
</evidence>
<accession>A0A9E7CZC3</accession>
<comment type="subcellular location">
    <subcellularLocation>
        <location evidence="1">Membrane</location>
        <topology evidence="1">Multi-pass membrane protein</topology>
    </subcellularLocation>
</comment>
<dbReference type="AlphaFoldDB" id="A0A9E7CZC3"/>
<dbReference type="Proteomes" id="UP000829401">
    <property type="component" value="Chromosome"/>
</dbReference>
<feature type="transmembrane region" description="Helical" evidence="7">
    <location>
        <begin position="29"/>
        <end position="47"/>
    </location>
</feature>
<reference evidence="9" key="1">
    <citation type="journal article" date="2022" name="G3 (Bethesda)">
        <title>Unveiling the complete genome sequence of Alicyclobacillus acidoterrestris DSM 3922T, a taint-producing strain.</title>
        <authorList>
            <person name="Leonardo I.C."/>
            <person name="Barreto Crespo M.T."/>
            <person name="Gaspar F.B."/>
        </authorList>
    </citation>
    <scope>NUCLEOTIDE SEQUENCE [LARGE SCALE GENOMIC DNA]</scope>
    <source>
        <strain evidence="9">DSM 3922</strain>
    </source>
</reference>
<comment type="similarity">
    <text evidence="2">Belongs to the purine-cytosine permease (2.A.39) family.</text>
</comment>
<dbReference type="EMBL" id="CP080467">
    <property type="protein sequence ID" value="UNO48502.1"/>
    <property type="molecule type" value="Genomic_DNA"/>
</dbReference>
<keyword evidence="3" id="KW-0813">Transport</keyword>
<feature type="transmembrane region" description="Helical" evidence="7">
    <location>
        <begin position="68"/>
        <end position="94"/>
    </location>
</feature>
<gene>
    <name evidence="8" type="ORF">K1I37_17855</name>
</gene>
<evidence type="ECO:0000313" key="8">
    <source>
        <dbReference type="EMBL" id="UNO48502.1"/>
    </source>
</evidence>
<keyword evidence="5 7" id="KW-1133">Transmembrane helix</keyword>
<evidence type="ECO:0000313" key="9">
    <source>
        <dbReference type="Proteomes" id="UP000829401"/>
    </source>
</evidence>
<feature type="transmembrane region" description="Helical" evidence="7">
    <location>
        <begin position="106"/>
        <end position="122"/>
    </location>
</feature>
<dbReference type="GO" id="GO:0022857">
    <property type="term" value="F:transmembrane transporter activity"/>
    <property type="evidence" value="ECO:0007669"/>
    <property type="project" value="InterPro"/>
</dbReference>
<dbReference type="PANTHER" id="PTHR31806:SF1">
    <property type="entry name" value="PURINE-CYTOSINE PERMEASE FCY2-RELATED"/>
    <property type="match status" value="1"/>
</dbReference>
<protein>
    <submittedName>
        <fullName evidence="8">Cytosine permease</fullName>
    </submittedName>
</protein>
<sequence>MIGGVSIVISLCLASETKAVDFLQNFLLFLVYWVMPWFGIQLVEFYVNGRNRVDDVLDFYRPRGAMGGIRWAGLGSFLVGIAVSIPFMASALYTGPIGHALKGADLSYFVSAIVAGGLYFICTARGRRGTAVPTAGESIIVDGRSQ</sequence>
<evidence type="ECO:0000256" key="6">
    <source>
        <dbReference type="ARBA" id="ARBA00023136"/>
    </source>
</evidence>
<evidence type="ECO:0000256" key="4">
    <source>
        <dbReference type="ARBA" id="ARBA00022692"/>
    </source>
</evidence>
<dbReference type="Pfam" id="PF02133">
    <property type="entry name" value="Transp_cyt_pur"/>
    <property type="match status" value="1"/>
</dbReference>
<evidence type="ECO:0000256" key="3">
    <source>
        <dbReference type="ARBA" id="ARBA00022448"/>
    </source>
</evidence>